<dbReference type="EMBL" id="NIDE01000017">
    <property type="protein sequence ID" value="OWK35837.1"/>
    <property type="molecule type" value="Genomic_DNA"/>
</dbReference>
<dbReference type="SUPFAM" id="SSF50998">
    <property type="entry name" value="Quinoprotein alcohol dehydrogenase-like"/>
    <property type="match status" value="1"/>
</dbReference>
<protein>
    <submittedName>
        <fullName evidence="3">Putative serine/threonine protein kinase related protein</fullName>
    </submittedName>
</protein>
<dbReference type="GO" id="GO:0004674">
    <property type="term" value="F:protein serine/threonine kinase activity"/>
    <property type="evidence" value="ECO:0007669"/>
    <property type="project" value="UniProtKB-KW"/>
</dbReference>
<dbReference type="RefSeq" id="WP_088258944.1">
    <property type="nucleotide sequence ID" value="NZ_NIDE01000017.1"/>
</dbReference>
<dbReference type="InterPro" id="IPR015943">
    <property type="entry name" value="WD40/YVTN_repeat-like_dom_sf"/>
</dbReference>
<comment type="caution">
    <text evidence="3">The sequence shown here is derived from an EMBL/GenBank/DDBJ whole genome shotgun (WGS) entry which is preliminary data.</text>
</comment>
<dbReference type="AlphaFoldDB" id="A0A225DI87"/>
<evidence type="ECO:0000259" key="2">
    <source>
        <dbReference type="Pfam" id="PF13360"/>
    </source>
</evidence>
<organism evidence="3 4">
    <name type="scientific">Fimbriiglobus ruber</name>
    <dbReference type="NCBI Taxonomy" id="1908690"/>
    <lineage>
        <taxon>Bacteria</taxon>
        <taxon>Pseudomonadati</taxon>
        <taxon>Planctomycetota</taxon>
        <taxon>Planctomycetia</taxon>
        <taxon>Gemmatales</taxon>
        <taxon>Gemmataceae</taxon>
        <taxon>Fimbriiglobus</taxon>
    </lineage>
</organism>
<keyword evidence="3" id="KW-0808">Transferase</keyword>
<gene>
    <name evidence="3" type="ORF">FRUB_08400</name>
</gene>
<dbReference type="Gene3D" id="2.130.10.10">
    <property type="entry name" value="YVTN repeat-like/Quinoprotein amine dehydrogenase"/>
    <property type="match status" value="1"/>
</dbReference>
<keyword evidence="3" id="KW-0418">Kinase</keyword>
<proteinExistence type="predicted"/>
<accession>A0A225DI87</accession>
<keyword evidence="3" id="KW-0723">Serine/threonine-protein kinase</keyword>
<dbReference type="InterPro" id="IPR018391">
    <property type="entry name" value="PQQ_b-propeller_rpt"/>
</dbReference>
<keyword evidence="4" id="KW-1185">Reference proteome</keyword>
<dbReference type="PANTHER" id="PTHR34512">
    <property type="entry name" value="CELL SURFACE PROTEIN"/>
    <property type="match status" value="1"/>
</dbReference>
<dbReference type="InterPro" id="IPR002372">
    <property type="entry name" value="PQQ_rpt_dom"/>
</dbReference>
<dbReference type="SMART" id="SM00564">
    <property type="entry name" value="PQQ"/>
    <property type="match status" value="4"/>
</dbReference>
<dbReference type="OrthoDB" id="257581at2"/>
<evidence type="ECO:0000313" key="3">
    <source>
        <dbReference type="EMBL" id="OWK35837.1"/>
    </source>
</evidence>
<dbReference type="Pfam" id="PF13360">
    <property type="entry name" value="PQQ_2"/>
    <property type="match status" value="1"/>
</dbReference>
<feature type="signal peptide" evidence="1">
    <location>
        <begin position="1"/>
        <end position="20"/>
    </location>
</feature>
<reference evidence="4" key="1">
    <citation type="submission" date="2017-06" db="EMBL/GenBank/DDBJ databases">
        <title>Genome analysis of Fimbriiglobus ruber SP5, the first member of the order Planctomycetales with confirmed chitinolytic capability.</title>
        <authorList>
            <person name="Ravin N.V."/>
            <person name="Rakitin A.L."/>
            <person name="Ivanova A.A."/>
            <person name="Beletsky A.V."/>
            <person name="Kulichevskaya I.S."/>
            <person name="Mardanov A.V."/>
            <person name="Dedysh S.N."/>
        </authorList>
    </citation>
    <scope>NUCLEOTIDE SEQUENCE [LARGE SCALE GENOMIC DNA]</scope>
    <source>
        <strain evidence="4">SP5</strain>
    </source>
</reference>
<sequence length="396" mass="42019">MTSRFLLLALLGFVTSSARAGDWPQFRGPNSDNKVSGFTVPPAWPKELTQKWKTTVGEGLASPALVGDKVYAFARQGGDELTWCLDAANGSEVWKDKYPAEAVKGPAGGFPGPRSSPAVAGGKVCTFGVGGTVSCLDAATGKVAWRKDTKNKPRFFTSSSPVVADGLFIVDIGSDSKGELTAYDVATGDAKWAWTGDGASYGSPVLAKIGGEQQVVLLTAANLVGVKLADGKLLWKAPLKTGRYQTGTPVVDGDTVICAGSAFTIEKKESEFTAKQLWKAQAPHQYCTPVLKDGRLYGYMGMGKSSKLYCQDAKTGKVLWEDTTTHGECGYVLDAGPVLVATSSDSSMVAFKPSDKELTEVAKYKVSTSPVWSDPILAGSRVFVKDKDAVILWTVE</sequence>
<feature type="domain" description="Pyrrolo-quinoline quinone repeat" evidence="2">
    <location>
        <begin position="84"/>
        <end position="321"/>
    </location>
</feature>
<name>A0A225DI87_9BACT</name>
<keyword evidence="1" id="KW-0732">Signal</keyword>
<dbReference type="PANTHER" id="PTHR34512:SF30">
    <property type="entry name" value="OUTER MEMBRANE PROTEIN ASSEMBLY FACTOR BAMB"/>
    <property type="match status" value="1"/>
</dbReference>
<dbReference type="Proteomes" id="UP000214646">
    <property type="component" value="Unassembled WGS sequence"/>
</dbReference>
<dbReference type="InterPro" id="IPR011047">
    <property type="entry name" value="Quinoprotein_ADH-like_sf"/>
</dbReference>
<evidence type="ECO:0000256" key="1">
    <source>
        <dbReference type="SAM" id="SignalP"/>
    </source>
</evidence>
<evidence type="ECO:0000313" key="4">
    <source>
        <dbReference type="Proteomes" id="UP000214646"/>
    </source>
</evidence>
<feature type="chain" id="PRO_5012126716" evidence="1">
    <location>
        <begin position="21"/>
        <end position="396"/>
    </location>
</feature>